<dbReference type="STRING" id="436010.A0A166QCG0"/>
<dbReference type="AlphaFoldDB" id="A0A166QCG0"/>
<feature type="domain" description="CxC2-like cysteine cluster KDZ transposase-associated" evidence="2">
    <location>
        <begin position="214"/>
        <end position="290"/>
    </location>
</feature>
<evidence type="ECO:0000313" key="3">
    <source>
        <dbReference type="EMBL" id="KZP26995.1"/>
    </source>
</evidence>
<accession>A0A166QCG0</accession>
<proteinExistence type="predicted"/>
<evidence type="ECO:0000259" key="2">
    <source>
        <dbReference type="Pfam" id="PF18803"/>
    </source>
</evidence>
<reference evidence="3 4" key="1">
    <citation type="journal article" date="2016" name="Mol. Biol. Evol.">
        <title>Comparative Genomics of Early-Diverging Mushroom-Forming Fungi Provides Insights into the Origins of Lignocellulose Decay Capabilities.</title>
        <authorList>
            <person name="Nagy L.G."/>
            <person name="Riley R."/>
            <person name="Tritt A."/>
            <person name="Adam C."/>
            <person name="Daum C."/>
            <person name="Floudas D."/>
            <person name="Sun H."/>
            <person name="Yadav J.S."/>
            <person name="Pangilinan J."/>
            <person name="Larsson K.H."/>
            <person name="Matsuura K."/>
            <person name="Barry K."/>
            <person name="Labutti K."/>
            <person name="Kuo R."/>
            <person name="Ohm R.A."/>
            <person name="Bhattacharya S.S."/>
            <person name="Shirouzu T."/>
            <person name="Yoshinaga Y."/>
            <person name="Martin F.M."/>
            <person name="Grigoriev I.V."/>
            <person name="Hibbett D.S."/>
        </authorList>
    </citation>
    <scope>NUCLEOTIDE SEQUENCE [LARGE SCALE GENOMIC DNA]</scope>
    <source>
        <strain evidence="3 4">CBS 109695</strain>
    </source>
</reference>
<evidence type="ECO:0000256" key="1">
    <source>
        <dbReference type="SAM" id="MobiDB-lite"/>
    </source>
</evidence>
<dbReference type="Pfam" id="PF18758">
    <property type="entry name" value="KDZ"/>
    <property type="match status" value="1"/>
</dbReference>
<dbReference type="OrthoDB" id="3214502at2759"/>
<dbReference type="EMBL" id="KV417511">
    <property type="protein sequence ID" value="KZP26995.1"/>
    <property type="molecule type" value="Genomic_DNA"/>
</dbReference>
<dbReference type="PANTHER" id="PTHR33096:SF1">
    <property type="entry name" value="CXC1-LIKE CYSTEINE CLUSTER ASSOCIATED WITH KDZ TRANSPOSASES DOMAIN-CONTAINING PROTEIN"/>
    <property type="match status" value="1"/>
</dbReference>
<gene>
    <name evidence="3" type="ORF">FIBSPDRAFT_948957</name>
</gene>
<dbReference type="CDD" id="cd19757">
    <property type="entry name" value="Bbox1"/>
    <property type="match status" value="1"/>
</dbReference>
<dbReference type="PANTHER" id="PTHR33096">
    <property type="entry name" value="CXC2 DOMAIN-CONTAINING PROTEIN"/>
    <property type="match status" value="1"/>
</dbReference>
<dbReference type="Proteomes" id="UP000076532">
    <property type="component" value="Unassembled WGS sequence"/>
</dbReference>
<dbReference type="Pfam" id="PF18803">
    <property type="entry name" value="CxC2"/>
    <property type="match status" value="1"/>
</dbReference>
<keyword evidence="4" id="KW-1185">Reference proteome</keyword>
<feature type="compositionally biased region" description="Acidic residues" evidence="1">
    <location>
        <begin position="134"/>
        <end position="145"/>
    </location>
</feature>
<organism evidence="3 4">
    <name type="scientific">Athelia psychrophila</name>
    <dbReference type="NCBI Taxonomy" id="1759441"/>
    <lineage>
        <taxon>Eukaryota</taxon>
        <taxon>Fungi</taxon>
        <taxon>Dikarya</taxon>
        <taxon>Basidiomycota</taxon>
        <taxon>Agaricomycotina</taxon>
        <taxon>Agaricomycetes</taxon>
        <taxon>Agaricomycetidae</taxon>
        <taxon>Atheliales</taxon>
        <taxon>Atheliaceae</taxon>
        <taxon>Athelia</taxon>
    </lineage>
</organism>
<sequence>MLKAPNHPYHHSGPLPSLDIPPKNKSQNDYLREFLERRDSIVDMILNREAPPADLTCTSCHIRQATWRCLECHGCRDMCTECIRHAHTSHPFHRVEAWVHDTYQPAWLAQAGVKVYLGHGGSPCPDWMPTVGDQDSEDDESEDGTVSDWEGSDVQSDDSTFGEALGEHAQPGSEEGLQEASNAVETAEAEHGPGQNDIAAAAYGTFPSAKKKGYVLFVDRNGMHRLPVQACTCKQDWPLSSQLLEMGFFPSSFHSPKTVFTFSLLDEIRLDSLECKTSMTRAFKKIVRKTCPYFPHTVPNRLREMTRVKREWTNCQQRINHGFGHEGRAPKPGEMAFFCAACPQPDVNLPPEWDQDPEKWKYTRHETLDGNFSAEQLLPKNPRDDVRLTNGDGFFVKEKAYQEHLKVAIEIKQARTCHDYNAIERANSLRPHLLYTGIGAAACARHGCFVPHSLVNFTKGEKQMNIDFCLSESLKYKTKGLPFAALYYDIMCQYWRHLLERFDKNDHLTLPDDMQVKRAVGLFHVHGHIDECFARFAPTYIPGVGMVAGEILESLWAIINGTSDSARSMSTQSRREYLDDQINDCNWKKIIGIVKALCKNIIKATAGSQVAEAAFQVLNQSARPDQIQAWESLEADAQLRRWEDESAMDIYNIKMPRGPSKNDIELNLLQSEEKRSDSTGPTQLLSSGLAIEEAQATLLTVIRKLGSRPTTRERVQVQKQRLKLLERLNRFHNQAGKFWPNNASYIQAVDHEPIGTEDWQDCDDDLTLSDEESPDDNPFISSSLLQAPHSAERLPLALPSAMGLQQCTKLGYVHFAQVEKSLRLGQLNDALQNIRLGISQKAVVFRRGLRNVKSKVRKTRSWHQISQVDSNVRHFARVYSRARSAIVRLGATEEELDRYRVLSSGDLSVSTARVDPSARGNRDKGLAWFWTMDVAGDSDAAEGMAEFYRVHWLKAKSRMNRWEEEKRLTLSEMIWVPLYFIHQAERWRSRSAKDDEASNSGKACYARKMESMWRQLHVDAETQFRDARTALRLGGVT</sequence>
<feature type="region of interest" description="Disordered" evidence="1">
    <location>
        <begin position="126"/>
        <end position="182"/>
    </location>
</feature>
<evidence type="ECO:0000313" key="4">
    <source>
        <dbReference type="Proteomes" id="UP000076532"/>
    </source>
</evidence>
<name>A0A166QCG0_9AGAM</name>
<protein>
    <recommendedName>
        <fullName evidence="2">CxC2-like cysteine cluster KDZ transposase-associated domain-containing protein</fullName>
    </recommendedName>
</protein>
<feature type="region of interest" description="Disordered" evidence="1">
    <location>
        <begin position="1"/>
        <end position="24"/>
    </location>
</feature>
<dbReference type="InterPro" id="IPR041457">
    <property type="entry name" value="CxC2_KDZ-assoc"/>
</dbReference>
<dbReference type="InterPro" id="IPR040521">
    <property type="entry name" value="KDZ"/>
</dbReference>